<evidence type="ECO:0000256" key="4">
    <source>
        <dbReference type="ARBA" id="ARBA00022490"/>
    </source>
</evidence>
<dbReference type="PANTHER" id="PTHR31078">
    <property type="entry name" value="CILIA- AND FLAGELLA-ASSOCIATED PROTEIN 300"/>
    <property type="match status" value="1"/>
</dbReference>
<dbReference type="InterPro" id="IPR029416">
    <property type="entry name" value="CFAP300"/>
</dbReference>
<keyword evidence="5" id="KW-0206">Cytoskeleton</keyword>
<dbReference type="PANTHER" id="PTHR31078:SF1">
    <property type="entry name" value="CILIA- AND FLAGELLA-ASSOCIATED PROTEIN 300"/>
    <property type="match status" value="1"/>
</dbReference>
<evidence type="ECO:0000256" key="1">
    <source>
        <dbReference type="ARBA" id="ARBA00004430"/>
    </source>
</evidence>
<dbReference type="OMA" id="FYHCYGV"/>
<proteinExistence type="inferred from homology"/>
<accession>A0A0G4EMG2</accession>
<evidence type="ECO:0000256" key="6">
    <source>
        <dbReference type="ARBA" id="ARBA00023273"/>
    </source>
</evidence>
<dbReference type="InParanoid" id="A0A0G4EMG2"/>
<dbReference type="Proteomes" id="UP000041254">
    <property type="component" value="Unassembled WGS sequence"/>
</dbReference>
<evidence type="ECO:0000313" key="8">
    <source>
        <dbReference type="Proteomes" id="UP000041254"/>
    </source>
</evidence>
<comment type="subcellular location">
    <subcellularLocation>
        <location evidence="1">Cytoplasm</location>
        <location evidence="1">Cytoskeleton</location>
        <location evidence="1">Cilium axoneme</location>
    </subcellularLocation>
</comment>
<keyword evidence="4" id="KW-0963">Cytoplasm</keyword>
<organism evidence="7 8">
    <name type="scientific">Vitrella brassicaformis (strain CCMP3155)</name>
    <dbReference type="NCBI Taxonomy" id="1169540"/>
    <lineage>
        <taxon>Eukaryota</taxon>
        <taxon>Sar</taxon>
        <taxon>Alveolata</taxon>
        <taxon>Colpodellida</taxon>
        <taxon>Vitrellaceae</taxon>
        <taxon>Vitrella</taxon>
    </lineage>
</organism>
<dbReference type="STRING" id="1169540.A0A0G4EMG2"/>
<sequence>MASTAPVEDKKAFHPIDVPFPPFFDKELREAWLKWGLSEDMGAVKFSFDNALPTAAATTQISKDVLRPFVEDFFSDPTVRSALRGAFPMVFGSGRTVCEFDVMRTSKTRMSFLSEPLVNGGIVSESGHIKGRLEEDYEGIPIVNMLRECLLMEESEHWEVFSEQDRCEFLLMIFQHLVVGGAMNQYDDSATPYYDTTRRLYKEFCSVRRNEDGDIQVISKVVRVRSFSDEGSSLFPREHPSNFCYLIIDPLSRQLWVWYYGYRPWF</sequence>
<gene>
    <name evidence="7" type="ORF">Vbra_7966</name>
</gene>
<name>A0A0G4EMG2_VITBC</name>
<comment type="similarity">
    <text evidence="2">Belongs to the CFAP300 family.</text>
</comment>
<dbReference type="EMBL" id="CDMY01000273">
    <property type="protein sequence ID" value="CEL98580.1"/>
    <property type="molecule type" value="Genomic_DNA"/>
</dbReference>
<keyword evidence="8" id="KW-1185">Reference proteome</keyword>
<protein>
    <recommendedName>
        <fullName evidence="3">Cilia- and flagella-associated protein 300</fullName>
    </recommendedName>
</protein>
<dbReference type="Pfam" id="PF14926">
    <property type="entry name" value="CFAP300"/>
    <property type="match status" value="1"/>
</dbReference>
<dbReference type="GO" id="GO:0005930">
    <property type="term" value="C:axoneme"/>
    <property type="evidence" value="ECO:0007669"/>
    <property type="project" value="UniProtKB-SubCell"/>
</dbReference>
<evidence type="ECO:0000313" key="7">
    <source>
        <dbReference type="EMBL" id="CEL98580.1"/>
    </source>
</evidence>
<dbReference type="OrthoDB" id="10259249at2759"/>
<reference evidence="7 8" key="1">
    <citation type="submission" date="2014-11" db="EMBL/GenBank/DDBJ databases">
        <authorList>
            <person name="Zhu J."/>
            <person name="Qi W."/>
            <person name="Song R."/>
        </authorList>
    </citation>
    <scope>NUCLEOTIDE SEQUENCE [LARGE SCALE GENOMIC DNA]</scope>
</reference>
<dbReference type="VEuPathDB" id="CryptoDB:Vbra_7966"/>
<evidence type="ECO:0000256" key="5">
    <source>
        <dbReference type="ARBA" id="ARBA00023212"/>
    </source>
</evidence>
<keyword evidence="6" id="KW-0966">Cell projection</keyword>
<dbReference type="AlphaFoldDB" id="A0A0G4EMG2"/>
<evidence type="ECO:0000256" key="2">
    <source>
        <dbReference type="ARBA" id="ARBA00009205"/>
    </source>
</evidence>
<evidence type="ECO:0000256" key="3">
    <source>
        <dbReference type="ARBA" id="ARBA00022174"/>
    </source>
</evidence>